<sequence length="227" mass="26279">MPGPPLRRFCSKFIYSPHSDFDQLYWKVAMDSPSCSTCLLEAANTTDIIYEDLELLHEETGSDDEEIDVVGGIEGPAVEPIHLELEAESDFEDEEEFNNVPHQEADDFEELEENADDFFEEEPTFQPNQASESFEYNADSDSDIEFRLSEGDSSEDEGHINWERIRDLKEKAKMAPRRKIKSSISRPKKTALRRLRFRRLQAAMEQLKRVMTLRAVISRSPKKSTFY</sequence>
<dbReference type="AlphaFoldDB" id="A0A1I7SRL6"/>
<protein>
    <submittedName>
        <fullName evidence="1">(pine wood nematode) hypothetical protein</fullName>
    </submittedName>
</protein>
<dbReference type="Proteomes" id="UP000095284">
    <property type="component" value="Unplaced"/>
</dbReference>
<dbReference type="Proteomes" id="UP000582659">
    <property type="component" value="Unassembled WGS sequence"/>
</dbReference>
<evidence type="ECO:0000313" key="3">
    <source>
        <dbReference type="Proteomes" id="UP000659654"/>
    </source>
</evidence>
<reference evidence="1" key="2">
    <citation type="submission" date="2020-09" db="EMBL/GenBank/DDBJ databases">
        <authorList>
            <person name="Kikuchi T."/>
        </authorList>
    </citation>
    <scope>NUCLEOTIDE SEQUENCE</scope>
    <source>
        <strain evidence="1">Ka4C1</strain>
    </source>
</reference>
<dbReference type="EMBL" id="CAJFDI010000002">
    <property type="protein sequence ID" value="CAD5217957.1"/>
    <property type="molecule type" value="Genomic_DNA"/>
</dbReference>
<keyword evidence="3" id="KW-1185">Reference proteome</keyword>
<reference evidence="4" key="1">
    <citation type="submission" date="2016-11" db="UniProtKB">
        <authorList>
            <consortium name="WormBaseParasite"/>
        </authorList>
    </citation>
    <scope>IDENTIFICATION</scope>
</reference>
<dbReference type="WBParaSite" id="BXY_1568200.1">
    <property type="protein sequence ID" value="BXY_1568200.1"/>
    <property type="gene ID" value="BXY_1568200"/>
</dbReference>
<name>A0A1I7SRL6_BURXY</name>
<organism evidence="2 4">
    <name type="scientific">Bursaphelenchus xylophilus</name>
    <name type="common">Pinewood nematode worm</name>
    <name type="synonym">Aphelenchoides xylophilus</name>
    <dbReference type="NCBI Taxonomy" id="6326"/>
    <lineage>
        <taxon>Eukaryota</taxon>
        <taxon>Metazoa</taxon>
        <taxon>Ecdysozoa</taxon>
        <taxon>Nematoda</taxon>
        <taxon>Chromadorea</taxon>
        <taxon>Rhabditida</taxon>
        <taxon>Tylenchina</taxon>
        <taxon>Tylenchomorpha</taxon>
        <taxon>Aphelenchoidea</taxon>
        <taxon>Aphelenchoididae</taxon>
        <taxon>Bursaphelenchus</taxon>
    </lineage>
</organism>
<evidence type="ECO:0000313" key="4">
    <source>
        <dbReference type="WBParaSite" id="BXY_1568200.1"/>
    </source>
</evidence>
<dbReference type="EMBL" id="CAJFCV020000002">
    <property type="protein sequence ID" value="CAG9102187.1"/>
    <property type="molecule type" value="Genomic_DNA"/>
</dbReference>
<proteinExistence type="predicted"/>
<gene>
    <name evidence="1" type="ORF">BXYJ_LOCUS5350</name>
</gene>
<accession>A0A1I7SRL6</accession>
<evidence type="ECO:0000313" key="2">
    <source>
        <dbReference type="Proteomes" id="UP000095284"/>
    </source>
</evidence>
<dbReference type="Proteomes" id="UP000659654">
    <property type="component" value="Unassembled WGS sequence"/>
</dbReference>
<evidence type="ECO:0000313" key="1">
    <source>
        <dbReference type="EMBL" id="CAD5217957.1"/>
    </source>
</evidence>